<dbReference type="Pfam" id="PF13802">
    <property type="entry name" value="Gal_mutarotas_2"/>
    <property type="match status" value="1"/>
</dbReference>
<dbReference type="GO" id="GO:0106407">
    <property type="term" value="F:Glc2Man9GlcNAc2 oligosaccharide glucosidase activity"/>
    <property type="evidence" value="ECO:0007669"/>
    <property type="project" value="EnsemblFungi"/>
</dbReference>
<dbReference type="SUPFAM" id="SSF74650">
    <property type="entry name" value="Galactose mutarotase-like"/>
    <property type="match status" value="1"/>
</dbReference>
<evidence type="ECO:0000256" key="3">
    <source>
        <dbReference type="ARBA" id="ARBA00007806"/>
    </source>
</evidence>
<dbReference type="Gene3D" id="2.60.40.1180">
    <property type="entry name" value="Golgi alpha-mannosidase II"/>
    <property type="match status" value="2"/>
</dbReference>
<dbReference type="EMBL" id="CP002499">
    <property type="protein sequence ID" value="AET38572.1"/>
    <property type="molecule type" value="Genomic_DNA"/>
</dbReference>
<evidence type="ECO:0000256" key="2">
    <source>
        <dbReference type="ARBA" id="ARBA00004833"/>
    </source>
</evidence>
<keyword evidence="7" id="KW-0325">Glycoprotein</keyword>
<dbReference type="InterPro" id="IPR011013">
    <property type="entry name" value="Gal_mutarotase_sf_dom"/>
</dbReference>
<dbReference type="InterPro" id="IPR025887">
    <property type="entry name" value="Glyco_hydro_31_N_dom"/>
</dbReference>
<dbReference type="PANTHER" id="PTHR22762">
    <property type="entry name" value="ALPHA-GLUCOSIDASE"/>
    <property type="match status" value="1"/>
</dbReference>
<dbReference type="GO" id="GO:0006491">
    <property type="term" value="P:N-glycan processing"/>
    <property type="evidence" value="ECO:0007669"/>
    <property type="project" value="EnsemblFungi"/>
</dbReference>
<accession>G8JR03</accession>
<dbReference type="PANTHER" id="PTHR22762:SF54">
    <property type="entry name" value="BCDNA.GH04962"/>
    <property type="match status" value="1"/>
</dbReference>
<evidence type="ECO:0000256" key="9">
    <source>
        <dbReference type="ARBA" id="ARBA00042895"/>
    </source>
</evidence>
<feature type="domain" description="DUF5110" evidence="14">
    <location>
        <begin position="806"/>
        <end position="845"/>
    </location>
</feature>
<keyword evidence="6" id="KW-0256">Endoplasmic reticulum</keyword>
<dbReference type="GO" id="GO:0070880">
    <property type="term" value="P:fungal-type cell wall beta-glucan biosynthetic process"/>
    <property type="evidence" value="ECO:0007669"/>
    <property type="project" value="EnsemblFungi"/>
</dbReference>
<dbReference type="InterPro" id="IPR048395">
    <property type="entry name" value="Glyco_hydro_31_C"/>
</dbReference>
<protein>
    <recommendedName>
        <fullName evidence="9">Glucosidase II subunit alpha</fullName>
    </recommendedName>
</protein>
<evidence type="ECO:0000259" key="14">
    <source>
        <dbReference type="Pfam" id="PF17137"/>
    </source>
</evidence>
<dbReference type="GO" id="GO:0033919">
    <property type="term" value="F:glucan 1,3-alpha-glucosidase activity"/>
    <property type="evidence" value="ECO:0007669"/>
    <property type="project" value="EnsemblFungi"/>
</dbReference>
<comment type="subcellular location">
    <subcellularLocation>
        <location evidence="1">Endoplasmic reticulum</location>
    </subcellularLocation>
</comment>
<proteinExistence type="inferred from homology"/>
<dbReference type="CDD" id="cd06603">
    <property type="entry name" value="GH31_GANC_GANAB_alpha"/>
    <property type="match status" value="1"/>
</dbReference>
<name>G8JR03_ERECY</name>
<comment type="similarity">
    <text evidence="3 10">Belongs to the glycosyl hydrolase 31 family.</text>
</comment>
<evidence type="ECO:0000259" key="15">
    <source>
        <dbReference type="Pfam" id="PF21365"/>
    </source>
</evidence>
<dbReference type="OrthoDB" id="1334205at2759"/>
<reference evidence="17" key="1">
    <citation type="journal article" date="2012" name="G3 (Bethesda)">
        <title>Pichia sorbitophila, an interspecies yeast hybrid reveals early steps of genome resolution following polyploidization.</title>
        <authorList>
            <person name="Leh Louis V."/>
            <person name="Despons L."/>
            <person name="Friedrich A."/>
            <person name="Martin T."/>
            <person name="Durrens P."/>
            <person name="Casaregola S."/>
            <person name="Neuveglise C."/>
            <person name="Fairhead C."/>
            <person name="Marck C."/>
            <person name="Cruz J.A."/>
            <person name="Straub M.L."/>
            <person name="Kugler V."/>
            <person name="Sacerdot C."/>
            <person name="Uzunov Z."/>
            <person name="Thierry A."/>
            <person name="Weiss S."/>
            <person name="Bleykasten C."/>
            <person name="De Montigny J."/>
            <person name="Jacques N."/>
            <person name="Jung P."/>
            <person name="Lemaire M."/>
            <person name="Mallet S."/>
            <person name="Morel G."/>
            <person name="Richard G.F."/>
            <person name="Sarkar A."/>
            <person name="Savel G."/>
            <person name="Schacherer J."/>
            <person name="Seret M.L."/>
            <person name="Talla E."/>
            <person name="Samson G."/>
            <person name="Jubin C."/>
            <person name="Poulain J."/>
            <person name="Vacherie B."/>
            <person name="Barbe V."/>
            <person name="Pelletier E."/>
            <person name="Sherman D.J."/>
            <person name="Westhof E."/>
            <person name="Weissenbach J."/>
            <person name="Baret P.V."/>
            <person name="Wincker P."/>
            <person name="Gaillardin C."/>
            <person name="Dujon B."/>
            <person name="Souciet J.L."/>
        </authorList>
    </citation>
    <scope>NUCLEOTIDE SEQUENCE [LARGE SCALE GENOMIC DNA]</scope>
    <source>
        <strain evidence="17">CBS 270.75 / DBVPG 7215 / KCTC 17166 / NRRL Y-17582</strain>
    </source>
</reference>
<dbReference type="GO" id="GO:0017177">
    <property type="term" value="C:glucosidase II complex"/>
    <property type="evidence" value="ECO:0007669"/>
    <property type="project" value="EnsemblFungi"/>
</dbReference>
<gene>
    <name evidence="16" type="ordered locus">Ecym_3060</name>
</gene>
<dbReference type="HOGENOM" id="CLU_000631_7_0_1"/>
<dbReference type="eggNOG" id="KOG1066">
    <property type="taxonomic scope" value="Eukaryota"/>
</dbReference>
<dbReference type="CDD" id="cd14752">
    <property type="entry name" value="GH31_N"/>
    <property type="match status" value="1"/>
</dbReference>
<feature type="signal peptide" evidence="11">
    <location>
        <begin position="1"/>
        <end position="22"/>
    </location>
</feature>
<feature type="domain" description="Glycoside hydrolase family 31 TIM barrel" evidence="12">
    <location>
        <begin position="365"/>
        <end position="690"/>
    </location>
</feature>
<dbReference type="InterPro" id="IPR030458">
    <property type="entry name" value="Glyco_hydro_31_AS"/>
</dbReference>
<keyword evidence="4 11" id="KW-0732">Signal</keyword>
<evidence type="ECO:0000259" key="12">
    <source>
        <dbReference type="Pfam" id="PF01055"/>
    </source>
</evidence>
<dbReference type="FunCoup" id="G8JR03">
    <property type="interactions" value="925"/>
</dbReference>
<evidence type="ECO:0000313" key="16">
    <source>
        <dbReference type="EMBL" id="AET38572.1"/>
    </source>
</evidence>
<dbReference type="Proteomes" id="UP000006790">
    <property type="component" value="Chromosome 3"/>
</dbReference>
<evidence type="ECO:0000256" key="4">
    <source>
        <dbReference type="ARBA" id="ARBA00022729"/>
    </source>
</evidence>
<dbReference type="RefSeq" id="XP_003645389.1">
    <property type="nucleotide sequence ID" value="XM_003645341.1"/>
</dbReference>
<evidence type="ECO:0000256" key="8">
    <source>
        <dbReference type="ARBA" id="ARBA00023295"/>
    </source>
</evidence>
<evidence type="ECO:0000256" key="1">
    <source>
        <dbReference type="ARBA" id="ARBA00004240"/>
    </source>
</evidence>
<dbReference type="KEGG" id="erc:Ecym_3060"/>
<evidence type="ECO:0000313" key="17">
    <source>
        <dbReference type="Proteomes" id="UP000006790"/>
    </source>
</evidence>
<evidence type="ECO:0000256" key="5">
    <source>
        <dbReference type="ARBA" id="ARBA00022801"/>
    </source>
</evidence>
<keyword evidence="8 10" id="KW-0326">Glycosidase</keyword>
<dbReference type="OMA" id="TVHQPLW"/>
<dbReference type="InterPro" id="IPR000322">
    <property type="entry name" value="Glyco_hydro_31_TIM"/>
</dbReference>
<evidence type="ECO:0000256" key="6">
    <source>
        <dbReference type="ARBA" id="ARBA00022824"/>
    </source>
</evidence>
<evidence type="ECO:0000256" key="10">
    <source>
        <dbReference type="RuleBase" id="RU361185"/>
    </source>
</evidence>
<dbReference type="PROSITE" id="PS00129">
    <property type="entry name" value="GLYCOSYL_HYDROL_F31_1"/>
    <property type="match status" value="1"/>
</dbReference>
<comment type="pathway">
    <text evidence="2">Glycan metabolism; N-glycan metabolism.</text>
</comment>
<dbReference type="SUPFAM" id="SSF51011">
    <property type="entry name" value="Glycosyl hydrolase domain"/>
    <property type="match status" value="1"/>
</dbReference>
<dbReference type="STRING" id="931890.G8JR03"/>
<feature type="domain" description="Glycoside hydrolase family 31 N-terminal" evidence="13">
    <location>
        <begin position="93"/>
        <end position="322"/>
    </location>
</feature>
<evidence type="ECO:0000256" key="11">
    <source>
        <dbReference type="SAM" id="SignalP"/>
    </source>
</evidence>
<dbReference type="InterPro" id="IPR017853">
    <property type="entry name" value="GH"/>
</dbReference>
<dbReference type="InterPro" id="IPR033403">
    <property type="entry name" value="DUF5110"/>
</dbReference>
<dbReference type="GeneID" id="11472083"/>
<feature type="domain" description="Glycosyl hydrolase family 31 C-terminal" evidence="15">
    <location>
        <begin position="698"/>
        <end position="787"/>
    </location>
</feature>
<sequence>MIGCHWLGFLFLPLLYLSGTAAFDESLLKKCAQSGFCHRNREYAKNISETGGSYYSIERGSVRYDDDRHTVTADILKRIPRSEGGDKIVVLPFTLDLLNGSQVRFTIDEKREVDDFSDMLTTYRYNETSTWCLVDPDHLGVKHSDSLRIKNPSFWNKDYISIYDVQTDLRVVLQLAHFSLKVYRHENLQVTINDRSFLNVEHLRSKDEQEQNLVPEEVKFDSFYDSFAYASTDSLPFGPESVALDITFHNYQNVYGIPEHPDHLKLRDTSGGEPYRMFNADVFEYTVNSVMPTYGSIPFMVSNRPGSSVGVFWMNSADTWIDIKYGELDTGTHWISETGIVDVILFFEDSPLKVTESFTNLSGRPALPPLSSIGYHQCRWNYNDATDVLTVNSEMDKAQMPYDFIWLDLEYTDNKKYFTWKPDAFPNPLSLLSKLAQFGRNMVVLIDPHLKVNYEISDHYEEAGSTIKNKHGDSFHGQCWPGESVWIDTFSSKAQKLWAGFFQTFIEGAKNLFIWNDMNEPSVFDGPETTAPKDLIHYGNFEHRSVHNLYGRTFHEATYKALIERYVHEDKRAFVLTRSFFAGSQRTAASWTGDNAANWDYLKISIPMILSSNIAGMPFIGADVGGFSGDPQTELLVRWYQTGIWYPFFRGHAHIETKRREPYLLPEPAKSIVRESLKLRYALLPTLYTAFHDANVSGIPIMNPMFYVKPNLEDVYSIDDQFYVGQHGILVKPITTKNVTKTTIYFPPGKYYNYHNFDAFTLSSGDYVSVKAELDEIPIFLEGGHIITRRDRFRRSSKLMANDPFTLVVAPDIDGYAQGTLYYDDGETFAYQRGEYLKVEFTFKDFKISGKVIHMSSKFANLSIERIVIPKLSSLNIKETINVEQNNKKWMSSVKNAENSYVIQNTQINLGYPWTIQL</sequence>
<dbReference type="AlphaFoldDB" id="G8JR03"/>
<dbReference type="GO" id="GO:0005788">
    <property type="term" value="C:endoplasmic reticulum lumen"/>
    <property type="evidence" value="ECO:0007669"/>
    <property type="project" value="EnsemblFungi"/>
</dbReference>
<dbReference type="Gene3D" id="3.20.20.80">
    <property type="entry name" value="Glycosidases"/>
    <property type="match status" value="1"/>
</dbReference>
<organism evidence="16 17">
    <name type="scientific">Eremothecium cymbalariae (strain CBS 270.75 / DBVPG 7215 / KCTC 17166 / NRRL Y-17582)</name>
    <name type="common">Yeast</name>
    <dbReference type="NCBI Taxonomy" id="931890"/>
    <lineage>
        <taxon>Eukaryota</taxon>
        <taxon>Fungi</taxon>
        <taxon>Dikarya</taxon>
        <taxon>Ascomycota</taxon>
        <taxon>Saccharomycotina</taxon>
        <taxon>Saccharomycetes</taxon>
        <taxon>Saccharomycetales</taxon>
        <taxon>Saccharomycetaceae</taxon>
        <taxon>Eremothecium</taxon>
    </lineage>
</organism>
<dbReference type="Pfam" id="PF01055">
    <property type="entry name" value="Glyco_hydro_31_2nd"/>
    <property type="match status" value="1"/>
</dbReference>
<dbReference type="Pfam" id="PF17137">
    <property type="entry name" value="DUF5110"/>
    <property type="match status" value="1"/>
</dbReference>
<keyword evidence="5 10" id="KW-0378">Hydrolase</keyword>
<dbReference type="InParanoid" id="G8JR03"/>
<evidence type="ECO:0000256" key="7">
    <source>
        <dbReference type="ARBA" id="ARBA00023180"/>
    </source>
</evidence>
<dbReference type="InterPro" id="IPR013780">
    <property type="entry name" value="Glyco_hydro_b"/>
</dbReference>
<dbReference type="Pfam" id="PF21365">
    <property type="entry name" value="Glyco_hydro_31_3rd"/>
    <property type="match status" value="1"/>
</dbReference>
<dbReference type="Gene3D" id="2.60.40.1760">
    <property type="entry name" value="glycosyl hydrolase (family 31)"/>
    <property type="match status" value="1"/>
</dbReference>
<dbReference type="SUPFAM" id="SSF51445">
    <property type="entry name" value="(Trans)glycosidases"/>
    <property type="match status" value="1"/>
</dbReference>
<evidence type="ECO:0000259" key="13">
    <source>
        <dbReference type="Pfam" id="PF13802"/>
    </source>
</evidence>
<feature type="chain" id="PRO_5003510871" description="Glucosidase II subunit alpha" evidence="11">
    <location>
        <begin position="23"/>
        <end position="918"/>
    </location>
</feature>
<keyword evidence="17" id="KW-1185">Reference proteome</keyword>
<dbReference type="GO" id="GO:0030246">
    <property type="term" value="F:carbohydrate binding"/>
    <property type="evidence" value="ECO:0007669"/>
    <property type="project" value="InterPro"/>
</dbReference>